<accession>A0A2A6CXJ5</accession>
<sequence length="300" mass="33992">MQALILLPFPLFQIALSALFKEGDDLSDFAEVFSKSANFSNLRTGNGHDSGKPLFEVEVGYDANSMGYEVTVKNHHLNFDILESVEKIHLPHLRSVFEQLSSVNPRSVALLVLSERLTTIDRIMGINPSYATELDITLDEINYEESDNHRVLAMKIMERRGKAMLRSILTKDYVSKRKIDGRITEYENLADHTGMRAAIRAFDNYETKNGQVKAIRINGREFTSKQQFFLGFAVINVSITTQHVFLEFFQHKFKTDIPEINKYYSSSSNVLKIVFSANGTEPPVGTGWEAEFTGLLPELI</sequence>
<dbReference type="GO" id="GO:0004222">
    <property type="term" value="F:metalloendopeptidase activity"/>
    <property type="evidence" value="ECO:0007669"/>
    <property type="project" value="InterPro"/>
</dbReference>
<dbReference type="Proteomes" id="UP000005239">
    <property type="component" value="Unassembled WGS sequence"/>
</dbReference>
<dbReference type="GO" id="GO:0006508">
    <property type="term" value="P:proteolysis"/>
    <property type="evidence" value="ECO:0007669"/>
    <property type="project" value="InterPro"/>
</dbReference>
<accession>A0A8R1V139</accession>
<dbReference type="OrthoDB" id="5873741at2759"/>
<dbReference type="Pfam" id="PF01431">
    <property type="entry name" value="Peptidase_M13"/>
    <property type="match status" value="1"/>
</dbReference>
<reference evidence="1" key="2">
    <citation type="submission" date="2022-06" db="UniProtKB">
        <authorList>
            <consortium name="EnsemblMetazoa"/>
        </authorList>
    </citation>
    <scope>IDENTIFICATION</scope>
    <source>
        <strain evidence="1">PS312</strain>
    </source>
</reference>
<keyword evidence="2" id="KW-1185">Reference proteome</keyword>
<protein>
    <submittedName>
        <fullName evidence="1">Peptidase</fullName>
    </submittedName>
</protein>
<proteinExistence type="predicted"/>
<dbReference type="EnsemblMetazoa" id="PPA44106.1">
    <property type="protein sequence ID" value="PPA44106.1"/>
    <property type="gene ID" value="WBGene00282475"/>
</dbReference>
<name>A0A2A6CXJ5_PRIPA</name>
<gene>
    <name evidence="1" type="primary">WBGene00282475</name>
</gene>
<evidence type="ECO:0000313" key="2">
    <source>
        <dbReference type="Proteomes" id="UP000005239"/>
    </source>
</evidence>
<evidence type="ECO:0000313" key="1">
    <source>
        <dbReference type="EnsemblMetazoa" id="PPA44106.1"/>
    </source>
</evidence>
<reference evidence="2" key="1">
    <citation type="journal article" date="2008" name="Nat. Genet.">
        <title>The Pristionchus pacificus genome provides a unique perspective on nematode lifestyle and parasitism.</title>
        <authorList>
            <person name="Dieterich C."/>
            <person name="Clifton S.W."/>
            <person name="Schuster L.N."/>
            <person name="Chinwalla A."/>
            <person name="Delehaunty K."/>
            <person name="Dinkelacker I."/>
            <person name="Fulton L."/>
            <person name="Fulton R."/>
            <person name="Godfrey J."/>
            <person name="Minx P."/>
            <person name="Mitreva M."/>
            <person name="Roeseler W."/>
            <person name="Tian H."/>
            <person name="Witte H."/>
            <person name="Yang S.P."/>
            <person name="Wilson R.K."/>
            <person name="Sommer R.J."/>
        </authorList>
    </citation>
    <scope>NUCLEOTIDE SEQUENCE [LARGE SCALE GENOMIC DNA]</scope>
    <source>
        <strain evidence="2">PS312</strain>
    </source>
</reference>
<dbReference type="InterPro" id="IPR018497">
    <property type="entry name" value="Peptidase_M13_C"/>
</dbReference>
<dbReference type="AlphaFoldDB" id="A0A2A6CXJ5"/>
<dbReference type="SUPFAM" id="SSF55486">
    <property type="entry name" value="Metalloproteases ('zincins'), catalytic domain"/>
    <property type="match status" value="1"/>
</dbReference>
<dbReference type="Gene3D" id="3.40.390.10">
    <property type="entry name" value="Collagenase (Catalytic Domain)"/>
    <property type="match status" value="1"/>
</dbReference>
<dbReference type="InterPro" id="IPR024079">
    <property type="entry name" value="MetalloPept_cat_dom_sf"/>
</dbReference>
<organism evidence="1 2">
    <name type="scientific">Pristionchus pacificus</name>
    <name type="common">Parasitic nematode worm</name>
    <dbReference type="NCBI Taxonomy" id="54126"/>
    <lineage>
        <taxon>Eukaryota</taxon>
        <taxon>Metazoa</taxon>
        <taxon>Ecdysozoa</taxon>
        <taxon>Nematoda</taxon>
        <taxon>Chromadorea</taxon>
        <taxon>Rhabditida</taxon>
        <taxon>Rhabditina</taxon>
        <taxon>Diplogasteromorpha</taxon>
        <taxon>Diplogasteroidea</taxon>
        <taxon>Neodiplogasteridae</taxon>
        <taxon>Pristionchus</taxon>
    </lineage>
</organism>